<reference evidence="2" key="1">
    <citation type="journal article" date="2022" name="New Phytol.">
        <title>Evolutionary transition to the ectomycorrhizal habit in the genomes of a hyperdiverse lineage of mushroom-forming fungi.</title>
        <authorList>
            <person name="Looney B."/>
            <person name="Miyauchi S."/>
            <person name="Morin E."/>
            <person name="Drula E."/>
            <person name="Courty P.E."/>
            <person name="Kohler A."/>
            <person name="Kuo A."/>
            <person name="LaButti K."/>
            <person name="Pangilinan J."/>
            <person name="Lipzen A."/>
            <person name="Riley R."/>
            <person name="Andreopoulos W."/>
            <person name="He G."/>
            <person name="Johnson J."/>
            <person name="Nolan M."/>
            <person name="Tritt A."/>
            <person name="Barry K.W."/>
            <person name="Grigoriev I.V."/>
            <person name="Nagy L.G."/>
            <person name="Hibbett D."/>
            <person name="Henrissat B."/>
            <person name="Matheny P.B."/>
            <person name="Labbe J."/>
            <person name="Martin F.M."/>
        </authorList>
    </citation>
    <scope>NUCLEOTIDE SEQUENCE</scope>
    <source>
        <strain evidence="2">BPL690</strain>
    </source>
</reference>
<accession>A0AAD4QKH2</accession>
<dbReference type="AlphaFoldDB" id="A0AAD4QKH2"/>
<dbReference type="Proteomes" id="UP001203297">
    <property type="component" value="Unassembled WGS sequence"/>
</dbReference>
<evidence type="ECO:0000256" key="1">
    <source>
        <dbReference type="SAM" id="Phobius"/>
    </source>
</evidence>
<keyword evidence="1" id="KW-1133">Transmembrane helix</keyword>
<evidence type="ECO:0000313" key="2">
    <source>
        <dbReference type="EMBL" id="KAI0294120.1"/>
    </source>
</evidence>
<comment type="caution">
    <text evidence="2">The sequence shown here is derived from an EMBL/GenBank/DDBJ whole genome shotgun (WGS) entry which is preliminary data.</text>
</comment>
<keyword evidence="1" id="KW-0472">Membrane</keyword>
<gene>
    <name evidence="2" type="ORF">B0F90DRAFT_1339261</name>
</gene>
<feature type="transmembrane region" description="Helical" evidence="1">
    <location>
        <begin position="6"/>
        <end position="24"/>
    </location>
</feature>
<name>A0AAD4QKH2_9AGAM</name>
<protein>
    <submittedName>
        <fullName evidence="2">Uncharacterized protein</fullName>
    </submittedName>
</protein>
<keyword evidence="3" id="KW-1185">Reference proteome</keyword>
<dbReference type="EMBL" id="WTXG01000080">
    <property type="protein sequence ID" value="KAI0294120.1"/>
    <property type="molecule type" value="Genomic_DNA"/>
</dbReference>
<sequence>MLDFMINYSFFFFFTSANLSCAGGRKKMSATLGAARVHFRSRPRGMWAQGVFPRRLCCRQVFLIFYGCFAMILGTLDARPTWMPFFSSVRCVCVRERERV</sequence>
<organism evidence="2 3">
    <name type="scientific">Multifurca ochricompacta</name>
    <dbReference type="NCBI Taxonomy" id="376703"/>
    <lineage>
        <taxon>Eukaryota</taxon>
        <taxon>Fungi</taxon>
        <taxon>Dikarya</taxon>
        <taxon>Basidiomycota</taxon>
        <taxon>Agaricomycotina</taxon>
        <taxon>Agaricomycetes</taxon>
        <taxon>Russulales</taxon>
        <taxon>Russulaceae</taxon>
        <taxon>Multifurca</taxon>
    </lineage>
</organism>
<proteinExistence type="predicted"/>
<feature type="transmembrane region" description="Helical" evidence="1">
    <location>
        <begin position="56"/>
        <end position="76"/>
    </location>
</feature>
<keyword evidence="1" id="KW-0812">Transmembrane</keyword>
<evidence type="ECO:0000313" key="3">
    <source>
        <dbReference type="Proteomes" id="UP001203297"/>
    </source>
</evidence>